<name>A0AAU8JIP2_9CYAN</name>
<accession>A0AAU8JIP2</accession>
<proteinExistence type="predicted"/>
<protein>
    <submittedName>
        <fullName evidence="3">M20/M25/M40 family metallo-hydrolase</fullName>
    </submittedName>
</protein>
<evidence type="ECO:0000313" key="3">
    <source>
        <dbReference type="EMBL" id="XCM38146.1"/>
    </source>
</evidence>
<dbReference type="InterPro" id="IPR007484">
    <property type="entry name" value="Peptidase_M28"/>
</dbReference>
<sequence length="352" mass="38620">MINKIQQFIGFVLLMILVAGMTIAPSHRNRASSPPATIPTPELVSEFSPIKTEEAPKPPETLSPIDFPTISSKRIFTDLENLAFERYSESQREQARQYIIDQLEAAGWETQQQEFEEGINLYGDRPGTDPDAGTILVAAHYDTVAFSPGADDNATGVATVLEIARLLKNRETARSLRVAFFDKEESGLWGSLAFAGNEQLRANLKGVIIADMIGYACHIPGCQSYPVNIPVTPPSNKGDFIVVIGDAENLPLLNTFNSVKTDAIASKNIHTSPVLTIPIPLKGVLTPDTLRSDHAPFWYQGIGAVLVTDTANLRNPHYHQPTDVVENIDREFFLGSAQLILNSTTTLLESHR</sequence>
<evidence type="ECO:0000256" key="1">
    <source>
        <dbReference type="ARBA" id="ARBA00022801"/>
    </source>
</evidence>
<dbReference type="EMBL" id="CP159837">
    <property type="protein sequence ID" value="XCM38146.1"/>
    <property type="molecule type" value="Genomic_DNA"/>
</dbReference>
<dbReference type="Gene3D" id="3.40.630.10">
    <property type="entry name" value="Zn peptidases"/>
    <property type="match status" value="1"/>
</dbReference>
<evidence type="ECO:0000259" key="2">
    <source>
        <dbReference type="Pfam" id="PF04389"/>
    </source>
</evidence>
<dbReference type="SUPFAM" id="SSF53187">
    <property type="entry name" value="Zn-dependent exopeptidases"/>
    <property type="match status" value="1"/>
</dbReference>
<dbReference type="PANTHER" id="PTHR12147">
    <property type="entry name" value="METALLOPEPTIDASE M28 FAMILY MEMBER"/>
    <property type="match status" value="1"/>
</dbReference>
<dbReference type="PROSITE" id="PS00758">
    <property type="entry name" value="ARGE_DAPE_CPG2_1"/>
    <property type="match status" value="1"/>
</dbReference>
<dbReference type="GO" id="GO:0006508">
    <property type="term" value="P:proteolysis"/>
    <property type="evidence" value="ECO:0007669"/>
    <property type="project" value="InterPro"/>
</dbReference>
<dbReference type="PANTHER" id="PTHR12147:SF26">
    <property type="entry name" value="PEPTIDASE M28 DOMAIN-CONTAINING PROTEIN"/>
    <property type="match status" value="1"/>
</dbReference>
<feature type="domain" description="Peptidase M28" evidence="2">
    <location>
        <begin position="120"/>
        <end position="341"/>
    </location>
</feature>
<dbReference type="GO" id="GO:0008235">
    <property type="term" value="F:metalloexopeptidase activity"/>
    <property type="evidence" value="ECO:0007669"/>
    <property type="project" value="InterPro"/>
</dbReference>
<reference evidence="3" key="1">
    <citation type="submission" date="2024-07" db="EMBL/GenBank/DDBJ databases">
        <authorList>
            <person name="Kim Y.J."/>
            <person name="Jeong J.Y."/>
        </authorList>
    </citation>
    <scope>NUCLEOTIDE SEQUENCE</scope>
    <source>
        <strain evidence="3">GIHE-MW2</strain>
    </source>
</reference>
<dbReference type="Pfam" id="PF04389">
    <property type="entry name" value="Peptidase_M28"/>
    <property type="match status" value="1"/>
</dbReference>
<gene>
    <name evidence="3" type="ORF">ABWT76_000977</name>
</gene>
<dbReference type="AlphaFoldDB" id="A0AAU8JIP2"/>
<organism evidence="3">
    <name type="scientific">Planktothricoides raciborskii GIHE-MW2</name>
    <dbReference type="NCBI Taxonomy" id="2792601"/>
    <lineage>
        <taxon>Bacteria</taxon>
        <taxon>Bacillati</taxon>
        <taxon>Cyanobacteriota</taxon>
        <taxon>Cyanophyceae</taxon>
        <taxon>Oscillatoriophycideae</taxon>
        <taxon>Oscillatoriales</taxon>
        <taxon>Oscillatoriaceae</taxon>
        <taxon>Planktothricoides</taxon>
    </lineage>
</organism>
<keyword evidence="1" id="KW-0378">Hydrolase</keyword>
<dbReference type="InterPro" id="IPR001261">
    <property type="entry name" value="ArgE/DapE_CS"/>
</dbReference>
<dbReference type="InterPro" id="IPR045175">
    <property type="entry name" value="M28_fam"/>
</dbReference>
<dbReference type="RefSeq" id="WP_354635738.1">
    <property type="nucleotide sequence ID" value="NZ_CP159837.1"/>
</dbReference>